<organism evidence="2 3">
    <name type="scientific">Laodelphax striatellus</name>
    <name type="common">Small brown planthopper</name>
    <name type="synonym">Delphax striatella</name>
    <dbReference type="NCBI Taxonomy" id="195883"/>
    <lineage>
        <taxon>Eukaryota</taxon>
        <taxon>Metazoa</taxon>
        <taxon>Ecdysozoa</taxon>
        <taxon>Arthropoda</taxon>
        <taxon>Hexapoda</taxon>
        <taxon>Insecta</taxon>
        <taxon>Pterygota</taxon>
        <taxon>Neoptera</taxon>
        <taxon>Paraneoptera</taxon>
        <taxon>Hemiptera</taxon>
        <taxon>Auchenorrhyncha</taxon>
        <taxon>Fulgoroidea</taxon>
        <taxon>Delphacidae</taxon>
        <taxon>Criomorphinae</taxon>
        <taxon>Laodelphax</taxon>
    </lineage>
</organism>
<dbReference type="InParanoid" id="A0A482XTP3"/>
<dbReference type="AlphaFoldDB" id="A0A482XTP3"/>
<dbReference type="InterPro" id="IPR000210">
    <property type="entry name" value="BTB/POZ_dom"/>
</dbReference>
<dbReference type="InterPro" id="IPR011705">
    <property type="entry name" value="BACK"/>
</dbReference>
<accession>A0A482XTP3</accession>
<gene>
    <name evidence="2" type="ORF">LSTR_LSTR003219</name>
</gene>
<dbReference type="EMBL" id="QKKF02000897">
    <property type="protein sequence ID" value="RZF48839.1"/>
    <property type="molecule type" value="Genomic_DNA"/>
</dbReference>
<protein>
    <recommendedName>
        <fullName evidence="1">BTB domain-containing protein</fullName>
    </recommendedName>
</protein>
<dbReference type="Proteomes" id="UP000291343">
    <property type="component" value="Unassembled WGS sequence"/>
</dbReference>
<dbReference type="Pfam" id="PF00651">
    <property type="entry name" value="BTB"/>
    <property type="match status" value="1"/>
</dbReference>
<dbReference type="SUPFAM" id="SSF54695">
    <property type="entry name" value="POZ domain"/>
    <property type="match status" value="1"/>
</dbReference>
<dbReference type="Pfam" id="PF07707">
    <property type="entry name" value="BACK"/>
    <property type="match status" value="1"/>
</dbReference>
<dbReference type="SMART" id="SM00225">
    <property type="entry name" value="BTB"/>
    <property type="match status" value="1"/>
</dbReference>
<dbReference type="OrthoDB" id="6605118at2759"/>
<dbReference type="STRING" id="195883.A0A482XTP3"/>
<evidence type="ECO:0000313" key="3">
    <source>
        <dbReference type="Proteomes" id="UP000291343"/>
    </source>
</evidence>
<reference evidence="2 3" key="1">
    <citation type="journal article" date="2017" name="Gigascience">
        <title>Genome sequence of the small brown planthopper, Laodelphax striatellus.</title>
        <authorList>
            <person name="Zhu J."/>
            <person name="Jiang F."/>
            <person name="Wang X."/>
            <person name="Yang P."/>
            <person name="Bao Y."/>
            <person name="Zhao W."/>
            <person name="Wang W."/>
            <person name="Lu H."/>
            <person name="Wang Q."/>
            <person name="Cui N."/>
            <person name="Li J."/>
            <person name="Chen X."/>
            <person name="Luo L."/>
            <person name="Yu J."/>
            <person name="Kang L."/>
            <person name="Cui F."/>
        </authorList>
    </citation>
    <scope>NUCLEOTIDE SEQUENCE [LARGE SCALE GENOMIC DNA]</scope>
    <source>
        <strain evidence="2">Lst14</strain>
    </source>
</reference>
<sequence length="441" mass="51374">MCSTEGKVDSFNKFDERFLRLLREENDSIDCDCEFIVGWNNVVIKGHKFMFSLASAVFKAMFNGNLKEEGVVKIEDLEPEGFEGMKQFIYTGKVNFNSSLHALFVFTAARKYMIPALVEKCKNYIIKAEIHPLEVLEFLEYCKACNISGFDNLCRRIIEGKTNEVVESEYFASAKIETVELILQSPSLHLHSEIEVFKCFEKWALAEVERKGIEAEDMQTKFDHLKKHIRLLTINFQEFVSEVETSLFLTQEEKHAIALNLMVLDPKPMTKSLSPQKMSRIFSLLNERERGDYNKRFGGNSIEGKIIYVSSSTFVEMIFSRILEYICFHIQPLKRVIKNMIYLMTMEAKLEVITKSNENDDRKAEFLLIQEECNIILDFKTNKRNDPMIFAKIPISKLQNIRSQHPKDKVFIEGQFKFSVRKLDDKSSLKQMKKRVRNLQC</sequence>
<evidence type="ECO:0000259" key="1">
    <source>
        <dbReference type="PROSITE" id="PS50097"/>
    </source>
</evidence>
<dbReference type="GO" id="GO:0022008">
    <property type="term" value="P:neurogenesis"/>
    <property type="evidence" value="ECO:0007669"/>
    <property type="project" value="TreeGrafter"/>
</dbReference>
<evidence type="ECO:0000313" key="2">
    <source>
        <dbReference type="EMBL" id="RZF48839.1"/>
    </source>
</evidence>
<dbReference type="PANTHER" id="PTHR45774:SF3">
    <property type="entry name" value="BTB (POZ) DOMAIN-CONTAINING 2B-RELATED"/>
    <property type="match status" value="1"/>
</dbReference>
<name>A0A482XTP3_LAOST</name>
<feature type="domain" description="BTB" evidence="1">
    <location>
        <begin position="31"/>
        <end position="98"/>
    </location>
</feature>
<dbReference type="Gene3D" id="1.25.40.420">
    <property type="match status" value="1"/>
</dbReference>
<dbReference type="PANTHER" id="PTHR45774">
    <property type="entry name" value="BTB/POZ DOMAIN-CONTAINING"/>
    <property type="match status" value="1"/>
</dbReference>
<dbReference type="PROSITE" id="PS50097">
    <property type="entry name" value="BTB"/>
    <property type="match status" value="1"/>
</dbReference>
<keyword evidence="3" id="KW-1185">Reference proteome</keyword>
<proteinExistence type="predicted"/>
<comment type="caution">
    <text evidence="2">The sequence shown here is derived from an EMBL/GenBank/DDBJ whole genome shotgun (WGS) entry which is preliminary data.</text>
</comment>
<dbReference type="Gene3D" id="3.30.710.10">
    <property type="entry name" value="Potassium Channel Kv1.1, Chain A"/>
    <property type="match status" value="1"/>
</dbReference>
<dbReference type="SMART" id="SM00875">
    <property type="entry name" value="BACK"/>
    <property type="match status" value="1"/>
</dbReference>
<dbReference type="InterPro" id="IPR011333">
    <property type="entry name" value="SKP1/BTB/POZ_sf"/>
</dbReference>
<dbReference type="GO" id="GO:0005829">
    <property type="term" value="C:cytosol"/>
    <property type="evidence" value="ECO:0007669"/>
    <property type="project" value="TreeGrafter"/>
</dbReference>